<comment type="caution">
    <text evidence="3">The sequence shown here is derived from an EMBL/GenBank/DDBJ whole genome shotgun (WGS) entry which is preliminary data.</text>
</comment>
<sequence length="212" mass="21669">MTYNSPSQSQPHINATHPTEPIPVDYHDRVRWGPIFGGIVIAIAAQLVLSALGASLGLSAGAAGSAPGATSVGIWSIISLLLSLFLGGWVMARSCGPMNSKTALLNGAILWATTLALSTWLLASGVSGTFGIVASNAGEVLNQVQEPGGLALPNQAPDVSSAEARNLAGNAAKAAWSFLFGSLFGLVASMIGASTGAHKPRVYRATQPQEVH</sequence>
<keyword evidence="2" id="KW-0472">Membrane</keyword>
<proteinExistence type="predicted"/>
<reference evidence="3" key="1">
    <citation type="submission" date="2020-10" db="EMBL/GenBank/DDBJ databases">
        <authorList>
            <person name="Castelo-Branco R."/>
            <person name="Eusebio N."/>
            <person name="Adriana R."/>
            <person name="Vieira A."/>
            <person name="Brugerolle De Fraissinette N."/>
            <person name="Rezende De Castro R."/>
            <person name="Schneider M.P."/>
            <person name="Vasconcelos V."/>
            <person name="Leao P.N."/>
        </authorList>
    </citation>
    <scope>NUCLEOTIDE SEQUENCE</scope>
    <source>
        <strain evidence="3">LEGE 11467</strain>
    </source>
</reference>
<feature type="transmembrane region" description="Helical" evidence="2">
    <location>
        <begin position="72"/>
        <end position="91"/>
    </location>
</feature>
<dbReference type="RefSeq" id="WP_264321285.1">
    <property type="nucleotide sequence ID" value="NZ_JADEXN010000146.1"/>
</dbReference>
<protein>
    <submittedName>
        <fullName evidence="3">Uncharacterized protein</fullName>
    </submittedName>
</protein>
<feature type="transmembrane region" description="Helical" evidence="2">
    <location>
        <begin position="35"/>
        <end position="60"/>
    </location>
</feature>
<keyword evidence="4" id="KW-1185">Reference proteome</keyword>
<accession>A0A928VWW8</accession>
<gene>
    <name evidence="3" type="ORF">IQ235_09710</name>
</gene>
<feature type="transmembrane region" description="Helical" evidence="2">
    <location>
        <begin position="174"/>
        <end position="194"/>
    </location>
</feature>
<evidence type="ECO:0000313" key="4">
    <source>
        <dbReference type="Proteomes" id="UP000621799"/>
    </source>
</evidence>
<organism evidence="3 4">
    <name type="scientific">Zarconia navalis LEGE 11467</name>
    <dbReference type="NCBI Taxonomy" id="1828826"/>
    <lineage>
        <taxon>Bacteria</taxon>
        <taxon>Bacillati</taxon>
        <taxon>Cyanobacteriota</taxon>
        <taxon>Cyanophyceae</taxon>
        <taxon>Oscillatoriophycideae</taxon>
        <taxon>Oscillatoriales</taxon>
        <taxon>Oscillatoriales incertae sedis</taxon>
        <taxon>Zarconia</taxon>
        <taxon>Zarconia navalis</taxon>
    </lineage>
</organism>
<evidence type="ECO:0000313" key="3">
    <source>
        <dbReference type="EMBL" id="MBE9041054.1"/>
    </source>
</evidence>
<keyword evidence="2" id="KW-1133">Transmembrane helix</keyword>
<dbReference type="AlphaFoldDB" id="A0A928VWW8"/>
<name>A0A928VWW8_9CYAN</name>
<feature type="transmembrane region" description="Helical" evidence="2">
    <location>
        <begin position="103"/>
        <end position="123"/>
    </location>
</feature>
<evidence type="ECO:0000256" key="2">
    <source>
        <dbReference type="SAM" id="Phobius"/>
    </source>
</evidence>
<dbReference type="Proteomes" id="UP000621799">
    <property type="component" value="Unassembled WGS sequence"/>
</dbReference>
<keyword evidence="2" id="KW-0812">Transmembrane</keyword>
<feature type="compositionally biased region" description="Polar residues" evidence="1">
    <location>
        <begin position="1"/>
        <end position="17"/>
    </location>
</feature>
<dbReference type="EMBL" id="JADEXN010000146">
    <property type="protein sequence ID" value="MBE9041054.1"/>
    <property type="molecule type" value="Genomic_DNA"/>
</dbReference>
<evidence type="ECO:0000256" key="1">
    <source>
        <dbReference type="SAM" id="MobiDB-lite"/>
    </source>
</evidence>
<feature type="region of interest" description="Disordered" evidence="1">
    <location>
        <begin position="1"/>
        <end position="20"/>
    </location>
</feature>